<feature type="compositionally biased region" description="Basic and acidic residues" evidence="1">
    <location>
        <begin position="199"/>
        <end position="211"/>
    </location>
</feature>
<feature type="region of interest" description="Disordered" evidence="1">
    <location>
        <begin position="189"/>
        <end position="250"/>
    </location>
</feature>
<dbReference type="EMBL" id="MKIE01000019">
    <property type="protein sequence ID" value="OHW61254.1"/>
    <property type="molecule type" value="Genomic_DNA"/>
</dbReference>
<dbReference type="STRING" id="39480.EUAN_23780"/>
<proteinExistence type="predicted"/>
<dbReference type="InterPro" id="IPR036388">
    <property type="entry name" value="WH-like_DNA-bd_sf"/>
</dbReference>
<dbReference type="Gene3D" id="1.10.10.10">
    <property type="entry name" value="Winged helix-like DNA-binding domain superfamily/Winged helix DNA-binding domain"/>
    <property type="match status" value="1"/>
</dbReference>
<dbReference type="RefSeq" id="WP_071064731.1">
    <property type="nucleotide sequence ID" value="NZ_MKIE01000019.1"/>
</dbReference>
<dbReference type="Pfam" id="PF13730">
    <property type="entry name" value="HTH_36"/>
    <property type="match status" value="1"/>
</dbReference>
<dbReference type="AlphaFoldDB" id="A0A1S1V474"/>
<protein>
    <recommendedName>
        <fullName evidence="4">Sugar-specific transcriptional regulator TrmB</fullName>
    </recommendedName>
</protein>
<evidence type="ECO:0000313" key="2">
    <source>
        <dbReference type="EMBL" id="OHW61254.1"/>
    </source>
</evidence>
<comment type="caution">
    <text evidence="2">The sequence shown here is derived from an EMBL/GenBank/DDBJ whole genome shotgun (WGS) entry which is preliminary data.</text>
</comment>
<name>A0A1S1V474_9FIRM</name>
<evidence type="ECO:0008006" key="4">
    <source>
        <dbReference type="Google" id="ProtNLM"/>
    </source>
</evidence>
<accession>A0A1S1V474</accession>
<reference evidence="2 3" key="1">
    <citation type="submission" date="2016-09" db="EMBL/GenBank/DDBJ databases">
        <title>Genome sequence of Eubacterium angustum.</title>
        <authorList>
            <person name="Poehlein A."/>
            <person name="Daniel R."/>
        </authorList>
    </citation>
    <scope>NUCLEOTIDE SEQUENCE [LARGE SCALE GENOMIC DNA]</scope>
    <source>
        <strain evidence="2 3">DSM 1989</strain>
    </source>
</reference>
<organism evidence="2 3">
    <name type="scientific">Andreesenia angusta</name>
    <dbReference type="NCBI Taxonomy" id="39480"/>
    <lineage>
        <taxon>Bacteria</taxon>
        <taxon>Bacillati</taxon>
        <taxon>Bacillota</taxon>
        <taxon>Tissierellia</taxon>
        <taxon>Tissierellales</taxon>
        <taxon>Gottschalkiaceae</taxon>
        <taxon>Andreesenia</taxon>
    </lineage>
</organism>
<keyword evidence="3" id="KW-1185">Reference proteome</keyword>
<dbReference type="Proteomes" id="UP000180254">
    <property type="component" value="Unassembled WGS sequence"/>
</dbReference>
<evidence type="ECO:0000256" key="1">
    <source>
        <dbReference type="SAM" id="MobiDB-lite"/>
    </source>
</evidence>
<sequence>MKSYDINAVVSANMAEQYGLTFMERGFYEILRSFKCNIEHTATPGIGTIAKAMGCCRNTAKKYINKLVDKGLIWKTERPVVRPDGRKWNDTHLYTFVAEKHGKPVFQESRDVKVQTESPYQKIKATFEEARDELRKLHGKELCDRAFKICIRNLRTGVTSYVKNPLNYMKSVIKNIVKESALEKAQKEYANSFEESDVKDESNSKKQEKPRYAAPYSQPRKTAFHNFEQRSSNYSNDDLEALIREKNSRR</sequence>
<feature type="compositionally biased region" description="Basic and acidic residues" evidence="1">
    <location>
        <begin position="241"/>
        <end position="250"/>
    </location>
</feature>
<gene>
    <name evidence="2" type="ORF">EUAN_23780</name>
</gene>
<evidence type="ECO:0000313" key="3">
    <source>
        <dbReference type="Proteomes" id="UP000180254"/>
    </source>
</evidence>